<comment type="function">
    <text evidence="9">Catalyzes the first step in the biosynthesis of NAD from nicotinic acid, the ATP-dependent synthesis of beta-nicotinate D-ribonucleotide from nicotinate and 5-phospho-D-ribose 1-phosphate.</text>
</comment>
<evidence type="ECO:0000313" key="14">
    <source>
        <dbReference type="Proteomes" id="UP000774935"/>
    </source>
</evidence>
<comment type="pathway">
    <text evidence="1 9">Cofactor biosynthesis; NAD(+) biosynthesis; nicotinate D-ribonucleotide from nicotinate: step 1/1.</text>
</comment>
<evidence type="ECO:0000256" key="6">
    <source>
        <dbReference type="ARBA" id="ARBA00022642"/>
    </source>
</evidence>
<keyword evidence="5 9" id="KW-0436">Ligase</keyword>
<evidence type="ECO:0000256" key="3">
    <source>
        <dbReference type="ARBA" id="ARBA00013236"/>
    </source>
</evidence>
<gene>
    <name evidence="13" type="ORF">KYK27_03975</name>
</gene>
<dbReference type="RefSeq" id="WP_199108726.1">
    <property type="nucleotide sequence ID" value="NZ_JAHWXQ010000001.1"/>
</dbReference>
<keyword evidence="6 9" id="KW-0662">Pyridine nucleotide biosynthesis</keyword>
<dbReference type="InterPro" id="IPR036068">
    <property type="entry name" value="Nicotinate_pribotase-like_C"/>
</dbReference>
<dbReference type="PIRSF" id="PIRSF000484">
    <property type="entry name" value="NAPRT"/>
    <property type="match status" value="1"/>
</dbReference>
<protein>
    <recommendedName>
        <fullName evidence="3 9">Nicotinate phosphoribosyltransferase</fullName>
        <ecNumber evidence="3 9">6.3.4.21</ecNumber>
    </recommendedName>
</protein>
<keyword evidence="14" id="KW-1185">Reference proteome</keyword>
<dbReference type="InterPro" id="IPR041525">
    <property type="entry name" value="N/Namide_PRibTrfase"/>
</dbReference>
<feature type="domain" description="Nicotinate phosphoribosyltransferase N-terminal" evidence="11">
    <location>
        <begin position="13"/>
        <end position="136"/>
    </location>
</feature>
<evidence type="ECO:0000256" key="9">
    <source>
        <dbReference type="RuleBase" id="RU365100"/>
    </source>
</evidence>
<dbReference type="NCBIfam" id="NF009131">
    <property type="entry name" value="PRK12484.1"/>
    <property type="match status" value="1"/>
</dbReference>
<dbReference type="SUPFAM" id="SSF54675">
    <property type="entry name" value="Nicotinate/Quinolinate PRTase N-terminal domain-like"/>
    <property type="match status" value="1"/>
</dbReference>
<dbReference type="Pfam" id="PF04095">
    <property type="entry name" value="NAPRTase"/>
    <property type="match status" value="1"/>
</dbReference>
<name>A0ABS6X8F1_9BACT</name>
<evidence type="ECO:0000256" key="5">
    <source>
        <dbReference type="ARBA" id="ARBA00022598"/>
    </source>
</evidence>
<evidence type="ECO:0000259" key="11">
    <source>
        <dbReference type="Pfam" id="PF17767"/>
    </source>
</evidence>
<dbReference type="Pfam" id="PF17956">
    <property type="entry name" value="NAPRTase_C"/>
    <property type="match status" value="1"/>
</dbReference>
<comment type="similarity">
    <text evidence="2 9">Belongs to the NAPRTase family.</text>
</comment>
<comment type="catalytic activity">
    <reaction evidence="8 9">
        <text>5-phospho-alpha-D-ribose 1-diphosphate + nicotinate + ATP + H2O = nicotinate beta-D-ribonucleotide + ADP + phosphate + diphosphate</text>
        <dbReference type="Rhea" id="RHEA:36163"/>
        <dbReference type="ChEBI" id="CHEBI:15377"/>
        <dbReference type="ChEBI" id="CHEBI:30616"/>
        <dbReference type="ChEBI" id="CHEBI:32544"/>
        <dbReference type="ChEBI" id="CHEBI:33019"/>
        <dbReference type="ChEBI" id="CHEBI:43474"/>
        <dbReference type="ChEBI" id="CHEBI:57502"/>
        <dbReference type="ChEBI" id="CHEBI:58017"/>
        <dbReference type="ChEBI" id="CHEBI:456216"/>
        <dbReference type="EC" id="6.3.4.21"/>
    </reaction>
</comment>
<dbReference type="SUPFAM" id="SSF51690">
    <property type="entry name" value="Nicotinate/Quinolinate PRTase C-terminal domain-like"/>
    <property type="match status" value="1"/>
</dbReference>
<dbReference type="Proteomes" id="UP000774935">
    <property type="component" value="Unassembled WGS sequence"/>
</dbReference>
<dbReference type="EMBL" id="JAHWXQ010000001">
    <property type="protein sequence ID" value="MBW3364187.1"/>
    <property type="molecule type" value="Genomic_DNA"/>
</dbReference>
<dbReference type="NCBIfam" id="TIGR01513">
    <property type="entry name" value="NAPRTase_put"/>
    <property type="match status" value="1"/>
</dbReference>
<evidence type="ECO:0000313" key="13">
    <source>
        <dbReference type="EMBL" id="MBW3364187.1"/>
    </source>
</evidence>
<reference evidence="13 14" key="1">
    <citation type="submission" date="2021-07" db="EMBL/GenBank/DDBJ databases">
        <authorList>
            <person name="Kim M.K."/>
        </authorList>
    </citation>
    <scope>NUCLEOTIDE SEQUENCE [LARGE SCALE GENOMIC DNA]</scope>
    <source>
        <strain evidence="13 14">HLY7-15</strain>
    </source>
</reference>
<dbReference type="PANTHER" id="PTHR11098">
    <property type="entry name" value="NICOTINATE PHOSPHORIBOSYLTRANSFERASE"/>
    <property type="match status" value="1"/>
</dbReference>
<comment type="caution">
    <text evidence="13">The sequence shown here is derived from an EMBL/GenBank/DDBJ whole genome shotgun (WGS) entry which is preliminary data.</text>
</comment>
<keyword evidence="4" id="KW-0597">Phosphoprotein</keyword>
<dbReference type="Gene3D" id="3.20.20.70">
    <property type="entry name" value="Aldolase class I"/>
    <property type="match status" value="1"/>
</dbReference>
<dbReference type="PANTHER" id="PTHR11098:SF1">
    <property type="entry name" value="NICOTINATE PHOSPHORIBOSYLTRANSFERASE"/>
    <property type="match status" value="1"/>
</dbReference>
<dbReference type="EC" id="6.3.4.21" evidence="3 9"/>
<dbReference type="GO" id="GO:0004516">
    <property type="term" value="F:nicotinate phosphoribosyltransferase activity"/>
    <property type="evidence" value="ECO:0007669"/>
    <property type="project" value="UniProtKB-EC"/>
</dbReference>
<evidence type="ECO:0000256" key="4">
    <source>
        <dbReference type="ARBA" id="ARBA00022553"/>
    </source>
</evidence>
<evidence type="ECO:0000256" key="1">
    <source>
        <dbReference type="ARBA" id="ARBA00004952"/>
    </source>
</evidence>
<evidence type="ECO:0000259" key="10">
    <source>
        <dbReference type="Pfam" id="PF04095"/>
    </source>
</evidence>
<dbReference type="CDD" id="cd01570">
    <property type="entry name" value="NAPRTase_A"/>
    <property type="match status" value="1"/>
</dbReference>
<feature type="domain" description="Nicotinate phosphoribosyltransferase C-terminal" evidence="12">
    <location>
        <begin position="359"/>
        <end position="462"/>
    </location>
</feature>
<accession>A0ABS6X8F1</accession>
<dbReference type="InterPro" id="IPR041619">
    <property type="entry name" value="NAPRTase_C"/>
</dbReference>
<dbReference type="GO" id="GO:0016757">
    <property type="term" value="F:glycosyltransferase activity"/>
    <property type="evidence" value="ECO:0007669"/>
    <property type="project" value="UniProtKB-KW"/>
</dbReference>
<dbReference type="Pfam" id="PF17767">
    <property type="entry name" value="NAPRTase_N"/>
    <property type="match status" value="1"/>
</dbReference>
<dbReference type="InterPro" id="IPR040727">
    <property type="entry name" value="NAPRTase_N"/>
</dbReference>
<evidence type="ECO:0000256" key="8">
    <source>
        <dbReference type="ARBA" id="ARBA00048668"/>
    </source>
</evidence>
<evidence type="ECO:0000259" key="12">
    <source>
        <dbReference type="Pfam" id="PF17956"/>
    </source>
</evidence>
<feature type="domain" description="Nicotinate/nicotinamide phosphoribosyltransferase" evidence="10">
    <location>
        <begin position="157"/>
        <end position="354"/>
    </location>
</feature>
<dbReference type="InterPro" id="IPR013785">
    <property type="entry name" value="Aldolase_TIM"/>
</dbReference>
<evidence type="ECO:0000256" key="7">
    <source>
        <dbReference type="ARBA" id="ARBA00022679"/>
    </source>
</evidence>
<keyword evidence="7 9" id="KW-0808">Transferase</keyword>
<proteinExistence type="inferred from homology"/>
<dbReference type="NCBIfam" id="NF006695">
    <property type="entry name" value="PRK09243.1-2"/>
    <property type="match status" value="1"/>
</dbReference>
<comment type="PTM">
    <text evidence="9">Transiently phosphorylated on a His residue during the reaction cycle. Phosphorylation strongly increases the affinity for substrates and increases the rate of nicotinate D-ribonucleotide production. Dephosphorylation regenerates the low-affinity form of the enzyme, leading to product release.</text>
</comment>
<keyword evidence="13" id="KW-0328">Glycosyltransferase</keyword>
<dbReference type="InterPro" id="IPR006405">
    <property type="entry name" value="Nic_PRibTrfase_pncB"/>
</dbReference>
<evidence type="ECO:0000256" key="2">
    <source>
        <dbReference type="ARBA" id="ARBA00010897"/>
    </source>
</evidence>
<sequence>MQHIFSTDLTSGLYTDMYQLSMAHSHFNYNRQNEQVVFDYFFRKQPYDGGFTVFSGLGELLPLLQEFKFSDRDIDWLHKNGFKTEFLEFLRGFRFNGTLHSMREGEIVFPQEPLVRVQGNIVEAQLAETVLLNYLNFQSLVATKAARIKLVARGAALSEFGLRRAQGLGGMFASRAAFTGGFTSTSNVLAASIYGLPAVGTMAHAYIQSYDDELEAFRSFAKVNPEGCVLLVDTYDTLKIGVPNAITVGKEMEQEGHKLMGIRLDSGDLAYLAKQARQMLDEAGLNYVKIVASNQLDEHIIKSLFEQGAPIDIFGVGTNLATGKPDAALDGVYKLSMANDEPRLKLSENIKKTTLPGLKQVYRYSDDKGNFIADAVALESDAVPVAMHHPYEPDKSMSLEGYSSEALLQLVMQNGEPTNAPTSVTDVAAYATERLSKLSAEHKRFENPHIYKVGVSKQLLDLRNDLRSKYKKESL</sequence>
<dbReference type="InterPro" id="IPR007229">
    <property type="entry name" value="Nic_PRibTrfase-Fam"/>
</dbReference>
<dbReference type="Gene3D" id="3.20.140.10">
    <property type="entry name" value="nicotinate phosphoribosyltransferase"/>
    <property type="match status" value="1"/>
</dbReference>
<organism evidence="13 14">
    <name type="scientific">Pontibacter populi</name>
    <dbReference type="NCBI Taxonomy" id="890055"/>
    <lineage>
        <taxon>Bacteria</taxon>
        <taxon>Pseudomonadati</taxon>
        <taxon>Bacteroidota</taxon>
        <taxon>Cytophagia</taxon>
        <taxon>Cytophagales</taxon>
        <taxon>Hymenobacteraceae</taxon>
        <taxon>Pontibacter</taxon>
    </lineage>
</organism>